<protein>
    <recommendedName>
        <fullName evidence="4">PH domain-containing protein</fullName>
    </recommendedName>
</protein>
<evidence type="ECO:0000313" key="3">
    <source>
        <dbReference type="Proteomes" id="UP001628193"/>
    </source>
</evidence>
<sequence>MAGDAHEVIPVNLELLSSDNHVGAMLVCGLAMLGNGLGELMGWGTLLEPPQLLAGVLRPFFWGAGTIVTFLAVRRLLVPGCRALVRINFGGIHDIRLMVAPLRWSFIVEAYQPPGILKYLLRGVVLGLHPDYEPAGNETIWARVFHVTCRLRGKHILFVECGTLDRGPEETLAVIRTHLRARQELPVKKR</sequence>
<comment type="caution">
    <text evidence="2">The sequence shown here is derived from an EMBL/GenBank/DDBJ whole genome shotgun (WGS) entry which is preliminary data.</text>
</comment>
<dbReference type="Proteomes" id="UP001628193">
    <property type="component" value="Unassembled WGS sequence"/>
</dbReference>
<keyword evidence="1" id="KW-0812">Transmembrane</keyword>
<dbReference type="RefSeq" id="WP_420906369.1">
    <property type="nucleotide sequence ID" value="NZ_BAAFGK010000005.1"/>
</dbReference>
<keyword evidence="1" id="KW-0472">Membrane</keyword>
<keyword evidence="1" id="KW-1133">Transmembrane helix</keyword>
<evidence type="ECO:0008006" key="4">
    <source>
        <dbReference type="Google" id="ProtNLM"/>
    </source>
</evidence>
<gene>
    <name evidence="2" type="ORF">SIID45300_03001</name>
</gene>
<name>A0ABQ0CCM6_9PROT</name>
<organism evidence="2 3">
    <name type="scientific">Candidatus Magnetaquiglobus chichijimensis</name>
    <dbReference type="NCBI Taxonomy" id="3141448"/>
    <lineage>
        <taxon>Bacteria</taxon>
        <taxon>Pseudomonadati</taxon>
        <taxon>Pseudomonadota</taxon>
        <taxon>Magnetococcia</taxon>
        <taxon>Magnetococcales</taxon>
        <taxon>Candidatus Magnetaquicoccaceae</taxon>
        <taxon>Candidatus Magnetaquiglobus</taxon>
    </lineage>
</organism>
<dbReference type="EMBL" id="BAAFGK010000005">
    <property type="protein sequence ID" value="GAB0058648.1"/>
    <property type="molecule type" value="Genomic_DNA"/>
</dbReference>
<feature type="transmembrane region" description="Helical" evidence="1">
    <location>
        <begin position="52"/>
        <end position="73"/>
    </location>
</feature>
<keyword evidence="3" id="KW-1185">Reference proteome</keyword>
<accession>A0ABQ0CCM6</accession>
<evidence type="ECO:0000256" key="1">
    <source>
        <dbReference type="SAM" id="Phobius"/>
    </source>
</evidence>
<feature type="transmembrane region" description="Helical" evidence="1">
    <location>
        <begin position="22"/>
        <end position="46"/>
    </location>
</feature>
<proteinExistence type="predicted"/>
<evidence type="ECO:0000313" key="2">
    <source>
        <dbReference type="EMBL" id="GAB0058648.1"/>
    </source>
</evidence>
<reference evidence="2 3" key="1">
    <citation type="submission" date="2024-09" db="EMBL/GenBank/DDBJ databases">
        <title>Draft genome sequence of Candidatus Magnetaquicoccaceae bacterium FCR-1.</title>
        <authorList>
            <person name="Shimoshige H."/>
            <person name="Shimamura S."/>
            <person name="Taoka A."/>
            <person name="Kobayashi H."/>
            <person name="Maekawa T."/>
        </authorList>
    </citation>
    <scope>NUCLEOTIDE SEQUENCE [LARGE SCALE GENOMIC DNA]</scope>
    <source>
        <strain evidence="2 3">FCR-1</strain>
    </source>
</reference>